<evidence type="ECO:0000313" key="4">
    <source>
        <dbReference type="EMBL" id="GAC99001.1"/>
    </source>
</evidence>
<reference evidence="5" key="1">
    <citation type="journal article" date="2013" name="Genome Announc.">
        <title>Draft genome sequence of the basidiomycetous yeast-like fungus Pseudozyma hubeiensis SY62, which produces an abundant amount of the biosurfactant mannosylerythritol lipids.</title>
        <authorList>
            <person name="Konishi M."/>
            <person name="Hatada Y."/>
            <person name="Horiuchi J."/>
        </authorList>
    </citation>
    <scope>NUCLEOTIDE SEQUENCE [LARGE SCALE GENOMIC DNA]</scope>
    <source>
        <strain evidence="5">SY62</strain>
    </source>
</reference>
<evidence type="ECO:0000259" key="3">
    <source>
        <dbReference type="PROSITE" id="PS51466"/>
    </source>
</evidence>
<sequence>MQFASSIVQCPETPQQNDRKIVLTFVNLTAEQVQQLKTSKFQLRLFCTSMEAHAASLFGRNPATAEFPHTCEARVNTHTLSTNLRGSKKQAGRVPPPNLNKDNTLVLQEGRPNRIGLTYANAPKRYVLVAAIC</sequence>
<dbReference type="UniPathway" id="UPA00886"/>
<dbReference type="EMBL" id="DF238822">
    <property type="protein sequence ID" value="GAC99001.1"/>
    <property type="molecule type" value="Genomic_DNA"/>
</dbReference>
<comment type="pathway">
    <text evidence="1">Protein modification; protein sumoylation.</text>
</comment>
<dbReference type="Pfam" id="PF14324">
    <property type="entry name" value="PINIT"/>
    <property type="match status" value="1"/>
</dbReference>
<dbReference type="AlphaFoldDB" id="R9PCA1"/>
<dbReference type="HOGENOM" id="CLU_1907618_0_0_1"/>
<dbReference type="Gene3D" id="2.60.120.780">
    <property type="entry name" value="PINIT domain"/>
    <property type="match status" value="1"/>
</dbReference>
<evidence type="ECO:0000256" key="1">
    <source>
        <dbReference type="ARBA" id="ARBA00004718"/>
    </source>
</evidence>
<dbReference type="InterPro" id="IPR038654">
    <property type="entry name" value="PINIT_sf"/>
</dbReference>
<dbReference type="GeneID" id="24111867"/>
<gene>
    <name evidence="4" type="ORF">PHSY_006598</name>
</gene>
<evidence type="ECO:0000256" key="2">
    <source>
        <dbReference type="ARBA" id="ARBA00005383"/>
    </source>
</evidence>
<dbReference type="eggNOG" id="KOG2169">
    <property type="taxonomic scope" value="Eukaryota"/>
</dbReference>
<protein>
    <recommendedName>
        <fullName evidence="3">PINIT domain-containing protein</fullName>
    </recommendedName>
</protein>
<dbReference type="STRING" id="1305764.R9PCA1"/>
<feature type="domain" description="PINIT" evidence="3">
    <location>
        <begin position="1"/>
        <end position="133"/>
    </location>
</feature>
<dbReference type="OrthoDB" id="28127at2759"/>
<organism evidence="4 5">
    <name type="scientific">Pseudozyma hubeiensis (strain SY62)</name>
    <name type="common">Yeast</name>
    <dbReference type="NCBI Taxonomy" id="1305764"/>
    <lineage>
        <taxon>Eukaryota</taxon>
        <taxon>Fungi</taxon>
        <taxon>Dikarya</taxon>
        <taxon>Basidiomycota</taxon>
        <taxon>Ustilaginomycotina</taxon>
        <taxon>Ustilaginomycetes</taxon>
        <taxon>Ustilaginales</taxon>
        <taxon>Ustilaginaceae</taxon>
        <taxon>Pseudozyma</taxon>
    </lineage>
</organism>
<dbReference type="InterPro" id="IPR023321">
    <property type="entry name" value="PINIT"/>
</dbReference>
<dbReference type="Proteomes" id="UP000014071">
    <property type="component" value="Unassembled WGS sequence"/>
</dbReference>
<dbReference type="RefSeq" id="XP_012192588.1">
    <property type="nucleotide sequence ID" value="XM_012337198.1"/>
</dbReference>
<keyword evidence="5" id="KW-1185">Reference proteome</keyword>
<dbReference type="GO" id="GO:0016925">
    <property type="term" value="P:protein sumoylation"/>
    <property type="evidence" value="ECO:0007669"/>
    <property type="project" value="UniProtKB-UniPathway"/>
</dbReference>
<comment type="similarity">
    <text evidence="2">Belongs to the PIAS family.</text>
</comment>
<name>R9PCA1_PSEHS</name>
<dbReference type="PROSITE" id="PS51466">
    <property type="entry name" value="PINIT"/>
    <property type="match status" value="1"/>
</dbReference>
<evidence type="ECO:0000313" key="5">
    <source>
        <dbReference type="Proteomes" id="UP000014071"/>
    </source>
</evidence>
<proteinExistence type="inferred from homology"/>
<accession>R9PCA1</accession>